<accession>A0ABP1FGW8</accession>
<feature type="compositionally biased region" description="Basic and acidic residues" evidence="5">
    <location>
        <begin position="421"/>
        <end position="431"/>
    </location>
</feature>
<dbReference type="PANTHER" id="PTHR23423">
    <property type="entry name" value="ORGANIC SOLUTE TRANSPORTER-RELATED"/>
    <property type="match status" value="1"/>
</dbReference>
<dbReference type="Proteomes" id="UP001497392">
    <property type="component" value="Unassembled WGS sequence"/>
</dbReference>
<evidence type="ECO:0000256" key="3">
    <source>
        <dbReference type="ARBA" id="ARBA00022989"/>
    </source>
</evidence>
<evidence type="ECO:0000313" key="8">
    <source>
        <dbReference type="Proteomes" id="UP001497392"/>
    </source>
</evidence>
<protein>
    <submittedName>
        <fullName evidence="7">G954 protein</fullName>
    </submittedName>
</protein>
<feature type="compositionally biased region" description="Low complexity" evidence="5">
    <location>
        <begin position="483"/>
        <end position="498"/>
    </location>
</feature>
<keyword evidence="2 6" id="KW-0812">Transmembrane</keyword>
<evidence type="ECO:0000256" key="5">
    <source>
        <dbReference type="SAM" id="MobiDB-lite"/>
    </source>
</evidence>
<sequence length="538" mass="58588">MPLLGGPLPATLGGLCAFAALGCAIYQIFMHLKHYTRPVFQRYIVRIIFMVPLYALMSFLSLLMEQHSVYFSSIRDCYEAWVIYNFLSLCLAYVGGPGSVEVKMNGYVMNPSWLYCTCCMPPLPVNGGFVRMCKRGTIQFVFLKPILAVITIILFTQGKYTEGFWGPSNGYLWITIIYNITYTLALYALVLFYMGTHELLAPFNPLLKFTVVKMVVFLTFWQGLFIAILQAAGSIATVEDGKNLQNLLICLEMLPAALGMLVAFPYTEYKGSGPNTGLGLENMKHVISIHDVVSDTMHQFAPTYHNYVLYSNQGSKEAPKTVRAKTFVAVGHETANKGEHGKNLRRDTMDANLLANMELGIHSDAAPGRQTSDLDGRSGPYRTTTDDADGFYNTAKDPLEVDEDGIEMSSAPVAFGQKSAHGKDVVRRTESDQEQGMPPGGTVEIDIHGEDYVPSAVPPAEVLAANKPKKPVKEGKLMRQKAKAAQSPAAAPLAPGSDADMEVVPSAAPGPAAGASSSAGKPKQAKEWSDIDLSSPQP</sequence>
<keyword evidence="3 6" id="KW-1133">Transmembrane helix</keyword>
<dbReference type="Pfam" id="PF03619">
    <property type="entry name" value="Solute_trans_a"/>
    <property type="match status" value="1"/>
</dbReference>
<proteinExistence type="predicted"/>
<evidence type="ECO:0000256" key="2">
    <source>
        <dbReference type="ARBA" id="ARBA00022692"/>
    </source>
</evidence>
<feature type="transmembrane region" description="Helical" evidence="6">
    <location>
        <begin position="12"/>
        <end position="32"/>
    </location>
</feature>
<evidence type="ECO:0000313" key="7">
    <source>
        <dbReference type="EMBL" id="CAL5219170.1"/>
    </source>
</evidence>
<feature type="region of interest" description="Disordered" evidence="5">
    <location>
        <begin position="412"/>
        <end position="439"/>
    </location>
</feature>
<feature type="transmembrane region" description="Helical" evidence="6">
    <location>
        <begin position="141"/>
        <end position="158"/>
    </location>
</feature>
<dbReference type="InterPro" id="IPR005178">
    <property type="entry name" value="Ostalpha/TMEM184C"/>
</dbReference>
<feature type="transmembrane region" description="Helical" evidence="6">
    <location>
        <begin position="82"/>
        <end position="100"/>
    </location>
</feature>
<dbReference type="SMART" id="SM01417">
    <property type="entry name" value="Solute_trans_a"/>
    <property type="match status" value="1"/>
</dbReference>
<feature type="region of interest" description="Disordered" evidence="5">
    <location>
        <begin position="363"/>
        <end position="393"/>
    </location>
</feature>
<feature type="transmembrane region" description="Helical" evidence="6">
    <location>
        <begin position="215"/>
        <end position="238"/>
    </location>
</feature>
<dbReference type="EMBL" id="CAXHTA020000002">
    <property type="protein sequence ID" value="CAL5219170.1"/>
    <property type="molecule type" value="Genomic_DNA"/>
</dbReference>
<reference evidence="7 8" key="1">
    <citation type="submission" date="2024-06" db="EMBL/GenBank/DDBJ databases">
        <authorList>
            <person name="Kraege A."/>
            <person name="Thomma B."/>
        </authorList>
    </citation>
    <scope>NUCLEOTIDE SEQUENCE [LARGE SCALE GENOMIC DNA]</scope>
</reference>
<evidence type="ECO:0000256" key="1">
    <source>
        <dbReference type="ARBA" id="ARBA00004141"/>
    </source>
</evidence>
<keyword evidence="4 6" id="KW-0472">Membrane</keyword>
<name>A0ABP1FGW8_9CHLO</name>
<feature type="transmembrane region" description="Helical" evidence="6">
    <location>
        <begin position="170"/>
        <end position="194"/>
    </location>
</feature>
<comment type="subcellular location">
    <subcellularLocation>
        <location evidence="1">Membrane</location>
        <topology evidence="1">Multi-pass membrane protein</topology>
    </subcellularLocation>
</comment>
<keyword evidence="8" id="KW-1185">Reference proteome</keyword>
<gene>
    <name evidence="7" type="primary">g954</name>
    <name evidence="7" type="ORF">VP750_LOCUS829</name>
</gene>
<feature type="compositionally biased region" description="Low complexity" evidence="5">
    <location>
        <begin position="505"/>
        <end position="522"/>
    </location>
</feature>
<organism evidence="7 8">
    <name type="scientific">Coccomyxa viridis</name>
    <dbReference type="NCBI Taxonomy" id="1274662"/>
    <lineage>
        <taxon>Eukaryota</taxon>
        <taxon>Viridiplantae</taxon>
        <taxon>Chlorophyta</taxon>
        <taxon>core chlorophytes</taxon>
        <taxon>Trebouxiophyceae</taxon>
        <taxon>Trebouxiophyceae incertae sedis</taxon>
        <taxon>Coccomyxaceae</taxon>
        <taxon>Coccomyxa</taxon>
    </lineage>
</organism>
<evidence type="ECO:0000256" key="6">
    <source>
        <dbReference type="SAM" id="Phobius"/>
    </source>
</evidence>
<evidence type="ECO:0000256" key="4">
    <source>
        <dbReference type="ARBA" id="ARBA00023136"/>
    </source>
</evidence>
<feature type="transmembrane region" description="Helical" evidence="6">
    <location>
        <begin position="44"/>
        <end position="62"/>
    </location>
</feature>
<comment type="caution">
    <text evidence="7">The sequence shown here is derived from an EMBL/GenBank/DDBJ whole genome shotgun (WGS) entry which is preliminary data.</text>
</comment>
<feature type="region of interest" description="Disordered" evidence="5">
    <location>
        <begin position="465"/>
        <end position="538"/>
    </location>
</feature>